<gene>
    <name evidence="2" type="ORF">E6K80_14115</name>
</gene>
<accession>A0A538TYH6</accession>
<protein>
    <submittedName>
        <fullName evidence="2">Uncharacterized protein</fullName>
    </submittedName>
</protein>
<feature type="compositionally biased region" description="Polar residues" evidence="1">
    <location>
        <begin position="1"/>
        <end position="13"/>
    </location>
</feature>
<reference evidence="2 3" key="1">
    <citation type="journal article" date="2019" name="Nat. Microbiol.">
        <title>Mediterranean grassland soil C-N compound turnover is dependent on rainfall and depth, and is mediated by genomically divergent microorganisms.</title>
        <authorList>
            <person name="Diamond S."/>
            <person name="Andeer P.F."/>
            <person name="Li Z."/>
            <person name="Crits-Christoph A."/>
            <person name="Burstein D."/>
            <person name="Anantharaman K."/>
            <person name="Lane K.R."/>
            <person name="Thomas B.C."/>
            <person name="Pan C."/>
            <person name="Northen T.R."/>
            <person name="Banfield J.F."/>
        </authorList>
    </citation>
    <scope>NUCLEOTIDE SEQUENCE [LARGE SCALE GENOMIC DNA]</scope>
    <source>
        <strain evidence="2">WS_10</strain>
    </source>
</reference>
<proteinExistence type="predicted"/>
<evidence type="ECO:0000256" key="1">
    <source>
        <dbReference type="SAM" id="MobiDB-lite"/>
    </source>
</evidence>
<sequence>MSSATATCVSGNSPGRGAIVTPSAVGTRFSASDSAALSRKRLSAFANRSVRGWMGRWPRMSASRTLNSTSLASEITMVPPRKKLIPNRMSA</sequence>
<organism evidence="2 3">
    <name type="scientific">Eiseniibacteriota bacterium</name>
    <dbReference type="NCBI Taxonomy" id="2212470"/>
    <lineage>
        <taxon>Bacteria</taxon>
        <taxon>Candidatus Eiseniibacteriota</taxon>
    </lineage>
</organism>
<name>A0A538TYH6_UNCEI</name>
<dbReference type="AlphaFoldDB" id="A0A538TYH6"/>
<dbReference type="Proteomes" id="UP000319836">
    <property type="component" value="Unassembled WGS sequence"/>
</dbReference>
<feature type="region of interest" description="Disordered" evidence="1">
    <location>
        <begin position="1"/>
        <end position="21"/>
    </location>
</feature>
<comment type="caution">
    <text evidence="2">The sequence shown here is derived from an EMBL/GenBank/DDBJ whole genome shotgun (WGS) entry which is preliminary data.</text>
</comment>
<evidence type="ECO:0000313" key="3">
    <source>
        <dbReference type="Proteomes" id="UP000319836"/>
    </source>
</evidence>
<dbReference type="EMBL" id="VBPA01000396">
    <property type="protein sequence ID" value="TMQ68579.1"/>
    <property type="molecule type" value="Genomic_DNA"/>
</dbReference>
<evidence type="ECO:0000313" key="2">
    <source>
        <dbReference type="EMBL" id="TMQ68579.1"/>
    </source>
</evidence>